<sequence>MKTCVLALSILLSASVSQAALSCGQLVSYKGKLAAELSWIQEKMNSTMNEDKIELYMDQYEEIYARYQNVQKALKDQCQ</sequence>
<keyword evidence="3" id="KW-1185">Reference proteome</keyword>
<keyword evidence="1" id="KW-0732">Signal</keyword>
<feature type="chain" id="PRO_5047429333" evidence="1">
    <location>
        <begin position="20"/>
        <end position="79"/>
    </location>
</feature>
<dbReference type="Proteomes" id="UP000830116">
    <property type="component" value="Chromosome"/>
</dbReference>
<evidence type="ECO:0000256" key="1">
    <source>
        <dbReference type="SAM" id="SignalP"/>
    </source>
</evidence>
<dbReference type="PROSITE" id="PS51257">
    <property type="entry name" value="PROKAR_LIPOPROTEIN"/>
    <property type="match status" value="1"/>
</dbReference>
<proteinExistence type="predicted"/>
<name>A0ABY4CCC9_9BACT</name>
<accession>A0ABY4CCC9</accession>
<dbReference type="EMBL" id="CP093442">
    <property type="protein sequence ID" value="UOF02550.1"/>
    <property type="molecule type" value="Genomic_DNA"/>
</dbReference>
<evidence type="ECO:0000313" key="2">
    <source>
        <dbReference type="EMBL" id="UOF02550.1"/>
    </source>
</evidence>
<feature type="signal peptide" evidence="1">
    <location>
        <begin position="1"/>
        <end position="19"/>
    </location>
</feature>
<reference evidence="2" key="1">
    <citation type="submission" date="2022-03" db="EMBL/GenBank/DDBJ databases">
        <title>Genome Identification and Characterization of new species Bdellovibrio reynosense LBG001 sp. nov. from a Mexico soil sample.</title>
        <authorList>
            <person name="Camilli A."/>
            <person name="Ajao Y."/>
            <person name="Guo X."/>
        </authorList>
    </citation>
    <scope>NUCLEOTIDE SEQUENCE</scope>
    <source>
        <strain evidence="2">LBG001</strain>
    </source>
</reference>
<gene>
    <name evidence="2" type="ORF">MNR06_06240</name>
</gene>
<organism evidence="2 3">
    <name type="scientific">Bdellovibrio reynosensis</name>
    <dbReference type="NCBI Taxonomy" id="2835041"/>
    <lineage>
        <taxon>Bacteria</taxon>
        <taxon>Pseudomonadati</taxon>
        <taxon>Bdellovibrionota</taxon>
        <taxon>Bdellovibrionia</taxon>
        <taxon>Bdellovibrionales</taxon>
        <taxon>Pseudobdellovibrionaceae</taxon>
        <taxon>Bdellovibrio</taxon>
    </lineage>
</organism>
<evidence type="ECO:0000313" key="3">
    <source>
        <dbReference type="Proteomes" id="UP000830116"/>
    </source>
</evidence>
<protein>
    <submittedName>
        <fullName evidence="2">Uncharacterized protein</fullName>
    </submittedName>
</protein>
<dbReference type="RefSeq" id="WP_243540177.1">
    <property type="nucleotide sequence ID" value="NZ_CP093442.1"/>
</dbReference>